<evidence type="ECO:0008006" key="4">
    <source>
        <dbReference type="Google" id="ProtNLM"/>
    </source>
</evidence>
<dbReference type="Pfam" id="PF02493">
    <property type="entry name" value="MORN"/>
    <property type="match status" value="2"/>
</dbReference>
<accession>A0A4R6IP52</accession>
<dbReference type="InterPro" id="IPR029058">
    <property type="entry name" value="AB_hydrolase_fold"/>
</dbReference>
<evidence type="ECO:0000313" key="2">
    <source>
        <dbReference type="EMBL" id="TDO23776.1"/>
    </source>
</evidence>
<dbReference type="AlphaFoldDB" id="A0A4R6IP52"/>
<organism evidence="2 3">
    <name type="scientific">Pedobacter duraquae</name>
    <dbReference type="NCBI Taxonomy" id="425511"/>
    <lineage>
        <taxon>Bacteria</taxon>
        <taxon>Pseudomonadati</taxon>
        <taxon>Bacteroidota</taxon>
        <taxon>Sphingobacteriia</taxon>
        <taxon>Sphingobacteriales</taxon>
        <taxon>Sphingobacteriaceae</taxon>
        <taxon>Pedobacter</taxon>
    </lineage>
</organism>
<comment type="caution">
    <text evidence="2">The sequence shown here is derived from an EMBL/GenBank/DDBJ whole genome shotgun (WGS) entry which is preliminary data.</text>
</comment>
<dbReference type="OrthoDB" id="1095982at2"/>
<dbReference type="Gene3D" id="2.20.110.10">
    <property type="entry name" value="Histone H3 K4-specific methyltransferase SET7/9 N-terminal domain"/>
    <property type="match status" value="1"/>
</dbReference>
<dbReference type="RefSeq" id="WP_133551321.1">
    <property type="nucleotide sequence ID" value="NZ_SNWM01000001.1"/>
</dbReference>
<dbReference type="EMBL" id="SNWM01000001">
    <property type="protein sequence ID" value="TDO23776.1"/>
    <property type="molecule type" value="Genomic_DNA"/>
</dbReference>
<dbReference type="Proteomes" id="UP000295499">
    <property type="component" value="Unassembled WGS sequence"/>
</dbReference>
<evidence type="ECO:0000313" key="3">
    <source>
        <dbReference type="Proteomes" id="UP000295499"/>
    </source>
</evidence>
<name>A0A4R6IP52_9SPHI</name>
<dbReference type="SUPFAM" id="SSF82185">
    <property type="entry name" value="Histone H3 K4-specific methyltransferase SET7/9 N-terminal domain"/>
    <property type="match status" value="1"/>
</dbReference>
<protein>
    <recommendedName>
        <fullName evidence="4">MORN repeat protein</fullName>
    </recommendedName>
</protein>
<sequence length="451" mass="50363">MKSIVTLIFCLNFLIAFGQKVNGAYIKDLNNGCKVWDENYAAEDSISWKGKCKDNFAEGSGILIWHENGKETARYIGLMHKGKPNGRGKYIYLGNGEVEGNYIDGVLQGTGSRTFATGLKLEGRYIDDEFLSLDEPIFKLLKKHPTTFLDSTDIYVNDGESKSLFYYTIEPKADVKGALVLLPSSGENVESVISCNKKLIQAATAHHILTIVLSINNDRGLDDDQLALDFLNATFNQVAEQYRVPKKKFVIGGFSGGGMLALRYTEMSRDNSHKTTIIPAAVFGADPPVDLAGLYNTAKRDLMLNADRVGLSPGKMNGLREAKMIVDEYDQIYGGSPDQHPERYIQRSMYSRSQKDGGNAKYLKDIPVRMYCDPDISWALKERTRDYYDMNAANLSGMINFLNLNGNKEAEFIPALGKGYRLDGTRHPHSWSIIEPIDCLNWVVNIISKNN</sequence>
<dbReference type="InterPro" id="IPR003409">
    <property type="entry name" value="MORN"/>
</dbReference>
<reference evidence="2 3" key="1">
    <citation type="submission" date="2019-03" db="EMBL/GenBank/DDBJ databases">
        <title>Genomic Encyclopedia of Archaeal and Bacterial Type Strains, Phase II (KMG-II): from individual species to whole genera.</title>
        <authorList>
            <person name="Goeker M."/>
        </authorList>
    </citation>
    <scope>NUCLEOTIDE SEQUENCE [LARGE SCALE GENOMIC DNA]</scope>
    <source>
        <strain evidence="2 3">DSM 19034</strain>
    </source>
</reference>
<gene>
    <name evidence="2" type="ORF">CLV32_0061</name>
</gene>
<keyword evidence="1" id="KW-0677">Repeat</keyword>
<keyword evidence="3" id="KW-1185">Reference proteome</keyword>
<evidence type="ECO:0000256" key="1">
    <source>
        <dbReference type="ARBA" id="ARBA00022737"/>
    </source>
</evidence>
<proteinExistence type="predicted"/>
<dbReference type="SUPFAM" id="SSF53474">
    <property type="entry name" value="alpha/beta-Hydrolases"/>
    <property type="match status" value="1"/>
</dbReference>
<dbReference type="Gene3D" id="3.40.50.1820">
    <property type="entry name" value="alpha/beta hydrolase"/>
    <property type="match status" value="1"/>
</dbReference>